<evidence type="ECO:0000256" key="4">
    <source>
        <dbReference type="ARBA" id="ARBA00022741"/>
    </source>
</evidence>
<dbReference type="SUPFAM" id="SSF52540">
    <property type="entry name" value="P-loop containing nucleoside triphosphate hydrolases"/>
    <property type="match status" value="1"/>
</dbReference>
<dbReference type="FunFam" id="1.10.287.890:FF:000002">
    <property type="entry name" value="Adenylate isopentenyltransferase 5, chloroplastic"/>
    <property type="match status" value="1"/>
</dbReference>
<evidence type="ECO:0000256" key="7">
    <source>
        <dbReference type="ARBA" id="ARBA00051744"/>
    </source>
</evidence>
<dbReference type="GO" id="GO:0006400">
    <property type="term" value="P:tRNA modification"/>
    <property type="evidence" value="ECO:0007669"/>
    <property type="project" value="TreeGrafter"/>
</dbReference>
<comment type="similarity">
    <text evidence="1">Belongs to the IPP transferase family.</text>
</comment>
<evidence type="ECO:0000256" key="2">
    <source>
        <dbReference type="ARBA" id="ARBA00022679"/>
    </source>
</evidence>
<reference evidence="11" key="1">
    <citation type="submission" date="2019-09" db="EMBL/GenBank/DDBJ databases">
        <authorList>
            <person name="Zhang L."/>
        </authorList>
    </citation>
    <scope>NUCLEOTIDE SEQUENCE</scope>
</reference>
<comment type="catalytic activity">
    <reaction evidence="8">
        <text>dimethylallyl diphosphate + ADP = N(6)-(dimethylallyl)adenosine 5'-diphosphate + diphosphate</text>
        <dbReference type="Rhea" id="RHEA:36327"/>
        <dbReference type="ChEBI" id="CHEBI:33019"/>
        <dbReference type="ChEBI" id="CHEBI:57623"/>
        <dbReference type="ChEBI" id="CHEBI:73533"/>
        <dbReference type="ChEBI" id="CHEBI:456216"/>
        <dbReference type="EC" id="2.5.1.112"/>
    </reaction>
</comment>
<keyword evidence="3" id="KW-0203">Cytokinin biosynthesis</keyword>
<proteinExistence type="inferred from homology"/>
<dbReference type="EMBL" id="LR721776">
    <property type="protein sequence ID" value="VVV67957.1"/>
    <property type="molecule type" value="Genomic_DNA"/>
</dbReference>
<evidence type="ECO:0000256" key="8">
    <source>
        <dbReference type="ARBA" id="ARBA00052386"/>
    </source>
</evidence>
<dbReference type="AlphaFoldDB" id="A0A5K0XSM3"/>
<comment type="function">
    <text evidence="9">Involved in cytokinin biosynthesis. Catalyzes the transfer of an isopentenyl group from dimethylallyl diphosphate (DMAPP) to ATP and ADP.</text>
</comment>
<keyword evidence="2" id="KW-0808">Transferase</keyword>
<organism evidence="11">
    <name type="scientific">Nymphaea colorata</name>
    <name type="common">pocket water lily</name>
    <dbReference type="NCBI Taxonomy" id="210225"/>
    <lineage>
        <taxon>Eukaryota</taxon>
        <taxon>Viridiplantae</taxon>
        <taxon>Streptophyta</taxon>
        <taxon>Embryophyta</taxon>
        <taxon>Tracheophyta</taxon>
        <taxon>Spermatophyta</taxon>
        <taxon>Magnoliopsida</taxon>
        <taxon>Nymphaeales</taxon>
        <taxon>Nymphaeaceae</taxon>
        <taxon>Nymphaea</taxon>
    </lineage>
</organism>
<dbReference type="GO" id="GO:0052381">
    <property type="term" value="F:tRNA dimethylallyltransferase activity"/>
    <property type="evidence" value="ECO:0007669"/>
    <property type="project" value="TreeGrafter"/>
</dbReference>
<dbReference type="GO" id="GO:0009824">
    <property type="term" value="F:AMP dimethylallyltransferase activity"/>
    <property type="evidence" value="ECO:0007669"/>
    <property type="project" value="UniProtKB-ARBA"/>
</dbReference>
<dbReference type="InterPro" id="IPR027417">
    <property type="entry name" value="P-loop_NTPase"/>
</dbReference>
<keyword evidence="4" id="KW-0547">Nucleotide-binding</keyword>
<evidence type="ECO:0000256" key="3">
    <source>
        <dbReference type="ARBA" id="ARBA00022712"/>
    </source>
</evidence>
<dbReference type="OMA" id="NMHRVDA"/>
<evidence type="ECO:0000256" key="5">
    <source>
        <dbReference type="ARBA" id="ARBA00022840"/>
    </source>
</evidence>
<dbReference type="Pfam" id="PF01715">
    <property type="entry name" value="IPPT"/>
    <property type="match status" value="2"/>
</dbReference>
<dbReference type="GO" id="GO:0005524">
    <property type="term" value="F:ATP binding"/>
    <property type="evidence" value="ECO:0007669"/>
    <property type="project" value="UniProtKB-KW"/>
</dbReference>
<comment type="catalytic activity">
    <reaction evidence="7">
        <text>dimethylallyl diphosphate + ATP = N(6)-(dimethylallyl)adenosine 5'-triphosphate + diphosphate</text>
        <dbReference type="Rhea" id="RHEA:36331"/>
        <dbReference type="ChEBI" id="CHEBI:30616"/>
        <dbReference type="ChEBI" id="CHEBI:33019"/>
        <dbReference type="ChEBI" id="CHEBI:57623"/>
        <dbReference type="ChEBI" id="CHEBI:73532"/>
        <dbReference type="EC" id="2.5.1.112"/>
    </reaction>
</comment>
<accession>A0A5K0XSM3</accession>
<dbReference type="GO" id="GO:0005739">
    <property type="term" value="C:mitochondrion"/>
    <property type="evidence" value="ECO:0007669"/>
    <property type="project" value="TreeGrafter"/>
</dbReference>
<evidence type="ECO:0000256" key="6">
    <source>
        <dbReference type="ARBA" id="ARBA00022946"/>
    </source>
</evidence>
<sequence length="339" mass="36655">MRLLHFNCSYRLPHLPVSVRESAEGISLETGDLRRRREKVIVVLGATGTGKSRLSIDLAKHFPAEVINADKMQVYEGLDTVTNKVTVQEQRGVTHHLLGVADPDGEFSASDFRALASASIDSIVRRRRLPIIAGGSNSYIEALVSDEASRFRLRYDCCFLWVDAAMPVLHTFLTDRVDRMVEAGLVEEVRKMFHPKADYTLGLRKAIGVPEMDQYLRALFSGAADDRTLAALLEAGIHDIKANTCKLSCCQVGKIHRLRAVYGWDLHRLDATEALASSGRASRDAWDRHVAGPSVGIVTRFLLRNYVHSGLVGAGAGAAIAAAAAAAAAGAVEAAAAIG</sequence>
<evidence type="ECO:0000256" key="1">
    <source>
        <dbReference type="ARBA" id="ARBA00005842"/>
    </source>
</evidence>
<dbReference type="Gramene" id="NC11G0015780.1">
    <property type="protein sequence ID" value="NC11G0015780.1:cds"/>
    <property type="gene ID" value="NC11G0015780"/>
</dbReference>
<evidence type="ECO:0000256" key="10">
    <source>
        <dbReference type="ARBA" id="ARBA00066838"/>
    </source>
</evidence>
<dbReference type="Gene3D" id="3.40.50.300">
    <property type="entry name" value="P-loop containing nucleotide triphosphate hydrolases"/>
    <property type="match status" value="1"/>
</dbReference>
<keyword evidence="6" id="KW-0809">Transit peptide</keyword>
<dbReference type="GO" id="GO:0052622">
    <property type="term" value="F:ATP/ADP dimethylallyltransferase activity"/>
    <property type="evidence" value="ECO:0007669"/>
    <property type="project" value="UniProtKB-EC"/>
</dbReference>
<dbReference type="Gene3D" id="1.10.287.890">
    <property type="entry name" value="Crystal structure of tRNA isopentenylpyrophosphate transferase (bh2366) domain"/>
    <property type="match status" value="1"/>
</dbReference>
<keyword evidence="5" id="KW-0067">ATP-binding</keyword>
<evidence type="ECO:0000313" key="11">
    <source>
        <dbReference type="EMBL" id="VVV67957.1"/>
    </source>
</evidence>
<dbReference type="InterPro" id="IPR039657">
    <property type="entry name" value="Dimethylallyltransferase"/>
</dbReference>
<dbReference type="PANTHER" id="PTHR11088">
    <property type="entry name" value="TRNA DIMETHYLALLYLTRANSFERASE"/>
    <property type="match status" value="1"/>
</dbReference>
<dbReference type="GO" id="GO:0009691">
    <property type="term" value="P:cytokinin biosynthetic process"/>
    <property type="evidence" value="ECO:0007669"/>
    <property type="project" value="UniProtKB-KW"/>
</dbReference>
<dbReference type="PANTHER" id="PTHR11088:SF74">
    <property type="entry name" value="ADENYLATE ISOPENTENYLTRANSFERASE 5, CHLOROPLASTIC"/>
    <property type="match status" value="1"/>
</dbReference>
<dbReference type="OrthoDB" id="775260at2759"/>
<protein>
    <recommendedName>
        <fullName evidence="10">adenylate dimethylallyltransferase (ADP/ATP-dependent)</fullName>
        <ecNumber evidence="10">2.5.1.112</ecNumber>
    </recommendedName>
</protein>
<evidence type="ECO:0000256" key="9">
    <source>
        <dbReference type="ARBA" id="ARBA00055191"/>
    </source>
</evidence>
<gene>
    <name evidence="11" type="ORF">NYM_LOCUS5785</name>
</gene>
<dbReference type="EC" id="2.5.1.112" evidence="10"/>
<name>A0A5K0XSM3_9MAGN</name>